<evidence type="ECO:0000256" key="3">
    <source>
        <dbReference type="ARBA" id="ARBA00022771"/>
    </source>
</evidence>
<keyword evidence="5" id="KW-0539">Nucleus</keyword>
<evidence type="ECO:0000256" key="2">
    <source>
        <dbReference type="ARBA" id="ARBA00022723"/>
    </source>
</evidence>
<dbReference type="InterPro" id="IPR052035">
    <property type="entry name" value="ZnF_BED_domain_contain"/>
</dbReference>
<evidence type="ECO:0000259" key="7">
    <source>
        <dbReference type="Pfam" id="PF05699"/>
    </source>
</evidence>
<feature type="compositionally biased region" description="Low complexity" evidence="6">
    <location>
        <begin position="111"/>
        <end position="125"/>
    </location>
</feature>
<reference evidence="9" key="1">
    <citation type="submission" date="2024-06" db="EMBL/GenBank/DDBJ databases">
        <title>Multi-omics analyses provide insights into the biosynthesis of the anticancer antibiotic pleurotin in Hohenbuehelia grisea.</title>
        <authorList>
            <person name="Weaver J.A."/>
            <person name="Alberti F."/>
        </authorList>
    </citation>
    <scope>NUCLEOTIDE SEQUENCE [LARGE SCALE GENOMIC DNA]</scope>
    <source>
        <strain evidence="9">T-177</strain>
    </source>
</reference>
<organism evidence="8 9">
    <name type="scientific">Hohenbuehelia grisea</name>
    <dbReference type="NCBI Taxonomy" id="104357"/>
    <lineage>
        <taxon>Eukaryota</taxon>
        <taxon>Fungi</taxon>
        <taxon>Dikarya</taxon>
        <taxon>Basidiomycota</taxon>
        <taxon>Agaricomycotina</taxon>
        <taxon>Agaricomycetes</taxon>
        <taxon>Agaricomycetidae</taxon>
        <taxon>Agaricales</taxon>
        <taxon>Pleurotineae</taxon>
        <taxon>Pleurotaceae</taxon>
        <taxon>Hohenbuehelia</taxon>
    </lineage>
</organism>
<dbReference type="InterPro" id="IPR012337">
    <property type="entry name" value="RNaseH-like_sf"/>
</dbReference>
<dbReference type="Proteomes" id="UP001556367">
    <property type="component" value="Unassembled WGS sequence"/>
</dbReference>
<comment type="caution">
    <text evidence="8">The sequence shown here is derived from an EMBL/GenBank/DDBJ whole genome shotgun (WGS) entry which is preliminary data.</text>
</comment>
<dbReference type="EMBL" id="JASNQZ010000021">
    <property type="protein sequence ID" value="KAL0945055.1"/>
    <property type="molecule type" value="Genomic_DNA"/>
</dbReference>
<evidence type="ECO:0000313" key="8">
    <source>
        <dbReference type="EMBL" id="KAL0945055.1"/>
    </source>
</evidence>
<name>A0ABR3IP41_9AGAR</name>
<keyword evidence="2" id="KW-0479">Metal-binding</keyword>
<dbReference type="Pfam" id="PF05699">
    <property type="entry name" value="Dimer_Tnp_hAT"/>
    <property type="match status" value="1"/>
</dbReference>
<comment type="subcellular location">
    <subcellularLocation>
        <location evidence="1">Nucleus</location>
    </subcellularLocation>
</comment>
<evidence type="ECO:0000256" key="6">
    <source>
        <dbReference type="SAM" id="MobiDB-lite"/>
    </source>
</evidence>
<proteinExistence type="predicted"/>
<feature type="domain" description="HAT C-terminal dimerisation" evidence="7">
    <location>
        <begin position="161"/>
        <end position="205"/>
    </location>
</feature>
<feature type="region of interest" description="Disordered" evidence="6">
    <location>
        <begin position="109"/>
        <end position="128"/>
    </location>
</feature>
<evidence type="ECO:0000256" key="5">
    <source>
        <dbReference type="ARBA" id="ARBA00023242"/>
    </source>
</evidence>
<evidence type="ECO:0000313" key="9">
    <source>
        <dbReference type="Proteomes" id="UP001556367"/>
    </source>
</evidence>
<keyword evidence="4" id="KW-0862">Zinc</keyword>
<dbReference type="SUPFAM" id="SSF53098">
    <property type="entry name" value="Ribonuclease H-like"/>
    <property type="match status" value="1"/>
</dbReference>
<dbReference type="PANTHER" id="PTHR46481">
    <property type="entry name" value="ZINC FINGER BED DOMAIN-CONTAINING PROTEIN 4"/>
    <property type="match status" value="1"/>
</dbReference>
<sequence length="206" mass="23480">MSATRHPMLSSCLAIFRGLQDHLKNILRSLPDNIPPILRDAVTAAHQKLSDYYNKFDESPYCMWASLLDPRISYEALKSDYTDDPILSEYLESSRAKLEQHFNKFYKTNNSTPTSEASSTSSAPAVNTGHPQRISFVARYKRVQQATSDELEEFWRLAPEDYESCDPIAWWYGRKSQFPNLYRLAFDILAIPGSAVAVEQIFSGGR</sequence>
<evidence type="ECO:0000256" key="1">
    <source>
        <dbReference type="ARBA" id="ARBA00004123"/>
    </source>
</evidence>
<protein>
    <recommendedName>
        <fullName evidence="7">HAT C-terminal dimerisation domain-containing protein</fullName>
    </recommendedName>
</protein>
<dbReference type="InterPro" id="IPR008906">
    <property type="entry name" value="HATC_C_dom"/>
</dbReference>
<accession>A0ABR3IP41</accession>
<evidence type="ECO:0000256" key="4">
    <source>
        <dbReference type="ARBA" id="ARBA00022833"/>
    </source>
</evidence>
<gene>
    <name evidence="8" type="ORF">HGRIS_014971</name>
</gene>
<keyword evidence="3" id="KW-0863">Zinc-finger</keyword>
<dbReference type="PANTHER" id="PTHR46481:SF10">
    <property type="entry name" value="ZINC FINGER BED DOMAIN-CONTAINING PROTEIN 39"/>
    <property type="match status" value="1"/>
</dbReference>
<keyword evidence="9" id="KW-1185">Reference proteome</keyword>